<dbReference type="Proteomes" id="UP000176998">
    <property type="component" value="Unassembled WGS sequence"/>
</dbReference>
<dbReference type="EMBL" id="MJBS01000007">
    <property type="protein sequence ID" value="OHF03369.1"/>
    <property type="molecule type" value="Genomic_DNA"/>
</dbReference>
<name>A0A1G4BPI6_9PEZI</name>
<organism evidence="1 2">
    <name type="scientific">Colletotrichum orchidophilum</name>
    <dbReference type="NCBI Taxonomy" id="1209926"/>
    <lineage>
        <taxon>Eukaryota</taxon>
        <taxon>Fungi</taxon>
        <taxon>Dikarya</taxon>
        <taxon>Ascomycota</taxon>
        <taxon>Pezizomycotina</taxon>
        <taxon>Sordariomycetes</taxon>
        <taxon>Hypocreomycetidae</taxon>
        <taxon>Glomerellales</taxon>
        <taxon>Glomerellaceae</taxon>
        <taxon>Colletotrichum</taxon>
    </lineage>
</organism>
<comment type="caution">
    <text evidence="1">The sequence shown here is derived from an EMBL/GenBank/DDBJ whole genome shotgun (WGS) entry which is preliminary data.</text>
</comment>
<reference evidence="1 2" key="1">
    <citation type="submission" date="2016-09" db="EMBL/GenBank/DDBJ databases">
        <authorList>
            <person name="Capua I."/>
            <person name="De Benedictis P."/>
            <person name="Joannis T."/>
            <person name="Lombin L.H."/>
            <person name="Cattoli G."/>
        </authorList>
    </citation>
    <scope>NUCLEOTIDE SEQUENCE [LARGE SCALE GENOMIC DNA]</scope>
    <source>
        <strain evidence="1 2">IMI 309357</strain>
    </source>
</reference>
<accession>A0A1G4BPI6</accession>
<dbReference type="RefSeq" id="XP_022480505.1">
    <property type="nucleotide sequence ID" value="XM_022613077.1"/>
</dbReference>
<protein>
    <submittedName>
        <fullName evidence="1">Uncharacterized protein</fullName>
    </submittedName>
</protein>
<evidence type="ECO:0000313" key="2">
    <source>
        <dbReference type="Proteomes" id="UP000176998"/>
    </source>
</evidence>
<evidence type="ECO:0000313" key="1">
    <source>
        <dbReference type="EMBL" id="OHF03369.1"/>
    </source>
</evidence>
<sequence>MCLNENPIPRRHGDSNKVREHIMHRRLLSSFRGLGHSADHQDLLSTTQTPLCDLDHGATRALEGWQGEQ</sequence>
<dbReference type="GeneID" id="34554587"/>
<proteinExistence type="predicted"/>
<dbReference type="AlphaFoldDB" id="A0A1G4BPI6"/>
<keyword evidence="2" id="KW-1185">Reference proteome</keyword>
<gene>
    <name evidence="1" type="ORF">CORC01_01422</name>
</gene>